<feature type="compositionally biased region" description="Polar residues" evidence="1">
    <location>
        <begin position="1636"/>
        <end position="1654"/>
    </location>
</feature>
<feature type="compositionally biased region" description="Basic and acidic residues" evidence="1">
    <location>
        <begin position="356"/>
        <end position="407"/>
    </location>
</feature>
<feature type="region of interest" description="Disordered" evidence="1">
    <location>
        <begin position="1622"/>
        <end position="1657"/>
    </location>
</feature>
<feature type="compositionally biased region" description="Acidic residues" evidence="1">
    <location>
        <begin position="174"/>
        <end position="191"/>
    </location>
</feature>
<feature type="region of interest" description="Disordered" evidence="1">
    <location>
        <begin position="1681"/>
        <end position="1731"/>
    </location>
</feature>
<feature type="compositionally biased region" description="Basic and acidic residues" evidence="1">
    <location>
        <begin position="514"/>
        <end position="532"/>
    </location>
</feature>
<evidence type="ECO:0000313" key="2">
    <source>
        <dbReference type="EMBL" id="RAL66991.1"/>
    </source>
</evidence>
<protein>
    <submittedName>
        <fullName evidence="2">Uncharacterized protein</fullName>
    </submittedName>
</protein>
<feature type="compositionally biased region" description="Acidic residues" evidence="1">
    <location>
        <begin position="215"/>
        <end position="226"/>
    </location>
</feature>
<feature type="region of interest" description="Disordered" evidence="1">
    <location>
        <begin position="1074"/>
        <end position="1222"/>
    </location>
</feature>
<evidence type="ECO:0000313" key="3">
    <source>
        <dbReference type="Proteomes" id="UP000249056"/>
    </source>
</evidence>
<dbReference type="EMBL" id="QKRW01000005">
    <property type="protein sequence ID" value="RAL66991.1"/>
    <property type="molecule type" value="Genomic_DNA"/>
</dbReference>
<feature type="compositionally biased region" description="Acidic residues" evidence="1">
    <location>
        <begin position="271"/>
        <end position="284"/>
    </location>
</feature>
<name>A0A395J3S5_9HELO</name>
<feature type="compositionally biased region" description="Basic and acidic residues" evidence="1">
    <location>
        <begin position="1178"/>
        <end position="1211"/>
    </location>
</feature>
<proteinExistence type="predicted"/>
<feature type="region of interest" description="Disordered" evidence="1">
    <location>
        <begin position="269"/>
        <end position="730"/>
    </location>
</feature>
<feature type="compositionally biased region" description="Acidic residues" evidence="1">
    <location>
        <begin position="294"/>
        <end position="305"/>
    </location>
</feature>
<feature type="compositionally biased region" description="Basic and acidic residues" evidence="1">
    <location>
        <begin position="1909"/>
        <end position="1920"/>
    </location>
</feature>
<feature type="compositionally biased region" description="Basic and acidic residues" evidence="1">
    <location>
        <begin position="817"/>
        <end position="831"/>
    </location>
</feature>
<feature type="compositionally biased region" description="Basic and acidic residues" evidence="1">
    <location>
        <begin position="598"/>
        <end position="608"/>
    </location>
</feature>
<feature type="compositionally biased region" description="Basic and acidic residues" evidence="1">
    <location>
        <begin position="882"/>
        <end position="899"/>
    </location>
</feature>
<feature type="region of interest" description="Disordered" evidence="1">
    <location>
        <begin position="1808"/>
        <end position="1934"/>
    </location>
</feature>
<feature type="compositionally biased region" description="Polar residues" evidence="1">
    <location>
        <begin position="789"/>
        <end position="807"/>
    </location>
</feature>
<feature type="compositionally biased region" description="Basic and acidic residues" evidence="1">
    <location>
        <begin position="1881"/>
        <end position="1898"/>
    </location>
</feature>
<feature type="compositionally biased region" description="Polar residues" evidence="1">
    <location>
        <begin position="1212"/>
        <end position="1222"/>
    </location>
</feature>
<feature type="compositionally biased region" description="Acidic residues" evidence="1">
    <location>
        <begin position="1682"/>
        <end position="1691"/>
    </location>
</feature>
<dbReference type="OrthoDB" id="10668353at2759"/>
<feature type="compositionally biased region" description="Acidic residues" evidence="1">
    <location>
        <begin position="81"/>
        <end position="105"/>
    </location>
</feature>
<comment type="caution">
    <text evidence="2">The sequence shown here is derived from an EMBL/GenBank/DDBJ whole genome shotgun (WGS) entry which is preliminary data.</text>
</comment>
<feature type="compositionally biased region" description="Basic and acidic residues" evidence="1">
    <location>
        <begin position="425"/>
        <end position="437"/>
    </location>
</feature>
<organism evidence="2 3">
    <name type="scientific">Monilinia fructigena</name>
    <dbReference type="NCBI Taxonomy" id="38457"/>
    <lineage>
        <taxon>Eukaryota</taxon>
        <taxon>Fungi</taxon>
        <taxon>Dikarya</taxon>
        <taxon>Ascomycota</taxon>
        <taxon>Pezizomycotina</taxon>
        <taxon>Leotiomycetes</taxon>
        <taxon>Helotiales</taxon>
        <taxon>Sclerotiniaceae</taxon>
        <taxon>Monilinia</taxon>
    </lineage>
</organism>
<accession>A0A395J3S5</accession>
<sequence>MKEHGDLIKGNHDGLKGTIAGLALGGIVGAGVMKAVGVEEEAAASSVEKEVLEELIEIEPEAQIEDEKTPVEELTPVEVEVPVEEESALETQELEPEALAEEEETPNIKESSIVPEEMEAQQGPESLADEEKAIEDEKPGSGENTEKYPEPEVIPTEPEIVAKPKVEVSTTDPAETEPPLESEAVIEEAPVEELASSKAENSVEEAVTEELTPKEEEEVESPTVEIDETLSVEAQQFERDLAAEEIISKDKSVSVESDLSREMWTSVITEQSEDNETPIEEMVEEPNPIQATDPIEDFQTTEESEVIEKVEDSIPEIVEEPISNQDTTEIKDAPTSEEEPTPEEDNVPEPSNDQPEPEKSAVIKEIPVKEEVAEDEGPKKETDGESKGDKVHGDGEIVDADESKPAEETTAVVPIEELIQDTEDKELRPNDEEKSTDEAVPEVSIESPAFTSGETLPLETDEAPTSSEKVNVPSLDENSTESHVEMHTEHEVTEPNSENPPLCEEAETEQPIEIEQKILETESKQLSDRDISSDAIEDPIEELQKENIPEPNVESETPIPELSDQSQLPEEIQDKALEVDDLDSNEEKPNEALQEESIPEKKSEEKSLESSQVNEYETEKIPDRIAEKSIEILEEEVGTESTIETEAPISSELDDQEQAPVKNEENFTKYEISEPAALDLESLEQQPSADSEDKSKSLEMRIQESSNDAQPGKNEETPIESHEEDTSEPAIKIEIPVIDSNDQEQITVKNTEGTLDLELNKPIVQELEISEEQLQLFTNSEEQKADMNPQETMQVSVAENESSTSVPELTEEIQIIAKDEDLPKSTDERTIEIFNDEDATEIQLSSPLEKDLASENSTTKPDDKNNDPTDMPESSEEDQAIIDEKEKPTSINKELKEAPSEEEVGNQSLVPKLNIDEDSEDVKAREEIAILNADMANILAKEEIKSNEMAEDTTKSEEGNSAVEAEAISGDEPKALQLEQTIEEPIDILDKQTPVENQEILEEQQEDEPVHTELIEMKEDQGSLAISDEYSSELEVKESLEKPVLKPINSEGEISHEEPEAVVVKDTILAPTEKLTQKEDITPASAGRVTESQIQNVKNEILPGESNELPIELEEPLDSESQRVAGYTEIEDLSNESSFSQAELLLEDEIQAQEAEPLPVETSVETGGNEDLSVQLKSESDIDAEPKTLNDKTIPEKSTMDIESKEPESKSTDSSIQGNSNIELKPTIESFAQVEVANQELDNEISPLEYIEGVEIDSGSQYHIKDADSVVFDKNLPVESELDHGNSSDPNESELELIRENIFNEIGSSKLVQDNNTVENSARESENVENVQLAELSHEEIPVIEGLRWDRRPVYDDVGSKILLPSNLDQDELINSEGEMVISQAQDDGQARIHQTSEVIPVEREFLRKSSIITNDNRTELMSDSGWREVPVVSENEFVRGKNTSVAPESVVDTEKAVDKGLSEDMPWDRIYKDHFESQMIPESRSQTQPIREYIAVVPESSEIYQAFAPIRDGPLTDRVSPFIEPMDGQVIGKYQDISENIPMGVKDDLMFEDNTSVYSQEFISEDYGKEQDYLSLDRSFEPTTSAKNYPYLTRLYLPNPRLHQIGDIQALQKTRLDTRSSFNYQDNDDQFNLEPENNQSNSREFYPAQNTDLSKPEYPLEQRYSSYEEFSLDIQSTLNYQDDEQSEPEPETTYTDTSYPYDQFFKPSSTRERQVNNYETEPEHPVTSTDQMTYEEHIQPILPTALTRKISTEKFPAYDESRRSPVSHGFNLGLPIRNTERVETIPENPKFEYENSAITQPQDRFRTSIPRPLDTRSFGKQPAYEEESRVAMPFDRRPEVRSGESSMTQRPLHGEFKLGRGEGSTFASLSGWEFGLGGEGRSRDDEGGSRAGYEGRNEYGYGDLSGIPKKEKSKNEKAKAKAKRRSGGGGSMY</sequence>
<gene>
    <name evidence="2" type="ORF">DID88_007771</name>
</gene>
<feature type="region of interest" description="Disordered" evidence="1">
    <location>
        <begin position="81"/>
        <end position="226"/>
    </location>
</feature>
<feature type="compositionally biased region" description="Basic and acidic residues" evidence="1">
    <location>
        <begin position="480"/>
        <end position="493"/>
    </location>
</feature>
<evidence type="ECO:0000256" key="1">
    <source>
        <dbReference type="SAM" id="MobiDB-lite"/>
    </source>
</evidence>
<dbReference type="Proteomes" id="UP000249056">
    <property type="component" value="Unassembled WGS sequence"/>
</dbReference>
<feature type="compositionally biased region" description="Basic and acidic residues" evidence="1">
    <location>
        <begin position="129"/>
        <end position="150"/>
    </location>
</feature>
<feature type="compositionally biased region" description="Basic and acidic residues" evidence="1">
    <location>
        <begin position="662"/>
        <end position="672"/>
    </location>
</feature>
<reference evidence="2 3" key="1">
    <citation type="submission" date="2018-06" db="EMBL/GenBank/DDBJ databases">
        <title>Genome Sequence of the Brown Rot Fungal Pathogen Monilinia fructigena.</title>
        <authorList>
            <person name="Landi L."/>
            <person name="De Miccolis Angelini R.M."/>
            <person name="Pollastro S."/>
            <person name="Abate D."/>
            <person name="Faretra F."/>
            <person name="Romanazzi G."/>
        </authorList>
    </citation>
    <scope>NUCLEOTIDE SEQUENCE [LARGE SCALE GENOMIC DNA]</scope>
    <source>
        <strain evidence="2 3">Mfrg269</strain>
    </source>
</reference>
<feature type="compositionally biased region" description="Basic and acidic residues" evidence="1">
    <location>
        <begin position="1827"/>
        <end position="1843"/>
    </location>
</feature>
<feature type="region of interest" description="Disordered" evidence="1">
    <location>
        <begin position="781"/>
        <end position="919"/>
    </location>
</feature>
<keyword evidence="3" id="KW-1185">Reference proteome</keyword>
<feature type="compositionally biased region" description="Basic and acidic residues" evidence="1">
    <location>
        <begin position="691"/>
        <end position="702"/>
    </location>
</feature>
<feature type="compositionally biased region" description="Basic and acidic residues" evidence="1">
    <location>
        <begin position="617"/>
        <end position="631"/>
    </location>
</feature>
<feature type="compositionally biased region" description="Acidic residues" evidence="1">
    <location>
        <begin position="335"/>
        <end position="347"/>
    </location>
</feature>